<dbReference type="AlphaFoldDB" id="A0A0L6JNM1"/>
<feature type="domain" description="Flagellar basal body rod protein N-terminal" evidence="3">
    <location>
        <begin position="5"/>
        <end position="35"/>
    </location>
</feature>
<name>A0A0L6JNM1_9FIRM</name>
<evidence type="ECO:0000313" key="6">
    <source>
        <dbReference type="EMBL" id="KNY27330.1"/>
    </source>
</evidence>
<sequence>MIRGLYTSGWSLMANSKKMDVVSNNLANADTNGYKEDIAIFETFPEKLTRRINDTRSASNPSAKVGNMRLGSDIGEIFTNYEQGKLAKTGNNLDFAIQNSKSAFFTIGKPDGDGNIQEYYSRDGAFVVNSLNQLVTKDGLYVMGQNGPVTLDSDNFTVNNDGSIVQDGVVVDKLRISEFTDTRSLIKAGSNLVQKDESTEEQPFTGTISQGFLEGSNINVVKEMVDMISVMRSYEANQRLLQAQDSTLEKVVNQVGSVR</sequence>
<organism evidence="6 7">
    <name type="scientific">Pseudobacteroides cellulosolvens ATCC 35603 = DSM 2933</name>
    <dbReference type="NCBI Taxonomy" id="398512"/>
    <lineage>
        <taxon>Bacteria</taxon>
        <taxon>Bacillati</taxon>
        <taxon>Bacillota</taxon>
        <taxon>Clostridia</taxon>
        <taxon>Eubacteriales</taxon>
        <taxon>Oscillospiraceae</taxon>
        <taxon>Pseudobacteroides</taxon>
    </lineage>
</organism>
<dbReference type="GO" id="GO:0071978">
    <property type="term" value="P:bacterial-type flagellum-dependent swarming motility"/>
    <property type="evidence" value="ECO:0007669"/>
    <property type="project" value="TreeGrafter"/>
</dbReference>
<keyword evidence="6" id="KW-0966">Cell projection</keyword>
<comment type="similarity">
    <text evidence="1 2">Belongs to the flagella basal body rod proteins family.</text>
</comment>
<evidence type="ECO:0000256" key="2">
    <source>
        <dbReference type="RuleBase" id="RU362116"/>
    </source>
</evidence>
<dbReference type="Pfam" id="PF06429">
    <property type="entry name" value="Flg_bbr_C"/>
    <property type="match status" value="1"/>
</dbReference>
<dbReference type="InterPro" id="IPR001444">
    <property type="entry name" value="Flag_bb_rod_N"/>
</dbReference>
<dbReference type="OrthoDB" id="9800375at2"/>
<feature type="domain" description="Flagellar basal-body/hook protein C-terminal" evidence="4">
    <location>
        <begin position="210"/>
        <end position="253"/>
    </location>
</feature>
<gene>
    <name evidence="6" type="ORF">Bccel_2601</name>
</gene>
<keyword evidence="6" id="KW-0969">Cilium</keyword>
<keyword evidence="6" id="KW-0282">Flagellum</keyword>
<comment type="caution">
    <text evidence="6">The sequence shown here is derived from an EMBL/GenBank/DDBJ whole genome shotgun (WGS) entry which is preliminary data.</text>
</comment>
<dbReference type="InterPro" id="IPR010930">
    <property type="entry name" value="Flg_bb/hook_C_dom"/>
</dbReference>
<keyword evidence="2" id="KW-0975">Bacterial flagellum</keyword>
<evidence type="ECO:0000259" key="4">
    <source>
        <dbReference type="Pfam" id="PF06429"/>
    </source>
</evidence>
<dbReference type="Proteomes" id="UP000036923">
    <property type="component" value="Unassembled WGS sequence"/>
</dbReference>
<dbReference type="SUPFAM" id="SSF117143">
    <property type="entry name" value="Flagellar hook protein flgE"/>
    <property type="match status" value="1"/>
</dbReference>
<dbReference type="InterPro" id="IPR053967">
    <property type="entry name" value="LlgE_F_G-like_D1"/>
</dbReference>
<evidence type="ECO:0000256" key="1">
    <source>
        <dbReference type="ARBA" id="ARBA00009677"/>
    </source>
</evidence>
<dbReference type="STRING" id="398512.Bccel_2601"/>
<evidence type="ECO:0000313" key="7">
    <source>
        <dbReference type="Proteomes" id="UP000036923"/>
    </source>
</evidence>
<dbReference type="PANTHER" id="PTHR30435:SF19">
    <property type="entry name" value="FLAGELLAR BASAL-BODY ROD PROTEIN FLGG"/>
    <property type="match status" value="1"/>
</dbReference>
<dbReference type="EMBL" id="LGTC01000001">
    <property type="protein sequence ID" value="KNY27330.1"/>
    <property type="molecule type" value="Genomic_DNA"/>
</dbReference>
<comment type="subcellular location">
    <subcellularLocation>
        <location evidence="2">Bacterial flagellum basal body</location>
    </subcellularLocation>
</comment>
<dbReference type="PANTHER" id="PTHR30435">
    <property type="entry name" value="FLAGELLAR PROTEIN"/>
    <property type="match status" value="1"/>
</dbReference>
<reference evidence="7" key="1">
    <citation type="submission" date="2015-07" db="EMBL/GenBank/DDBJ databases">
        <title>Near-Complete Genome Sequence of the Cellulolytic Bacterium Bacteroides (Pseudobacteroides) cellulosolvens ATCC 35603.</title>
        <authorList>
            <person name="Dassa B."/>
            <person name="Utturkar S.M."/>
            <person name="Klingeman D.M."/>
            <person name="Hurt R.A."/>
            <person name="Keller M."/>
            <person name="Xu J."/>
            <person name="Reddy Y.H.K."/>
            <person name="Borovok I."/>
            <person name="Grinberg I.R."/>
            <person name="Lamed R."/>
            <person name="Zhivin O."/>
            <person name="Bayer E.A."/>
            <person name="Brown S.D."/>
        </authorList>
    </citation>
    <scope>NUCLEOTIDE SEQUENCE [LARGE SCALE GENOMIC DNA]</scope>
    <source>
        <strain evidence="7">DSM 2933</strain>
    </source>
</reference>
<feature type="domain" description="Flagellar hook protein FlgE/F/G-like D1" evidence="5">
    <location>
        <begin position="103"/>
        <end position="164"/>
    </location>
</feature>
<dbReference type="NCBIfam" id="TIGR03506">
    <property type="entry name" value="FlgEFG_subfam"/>
    <property type="match status" value="1"/>
</dbReference>
<dbReference type="PATRIC" id="fig|398512.5.peg.2709"/>
<keyword evidence="7" id="KW-1185">Reference proteome</keyword>
<proteinExistence type="inferred from homology"/>
<dbReference type="InterPro" id="IPR037925">
    <property type="entry name" value="FlgE/F/G-like"/>
</dbReference>
<dbReference type="GO" id="GO:0009425">
    <property type="term" value="C:bacterial-type flagellum basal body"/>
    <property type="evidence" value="ECO:0007669"/>
    <property type="project" value="UniProtKB-SubCell"/>
</dbReference>
<protein>
    <submittedName>
        <fullName evidence="6">Flagellar hook-basal body protein</fullName>
    </submittedName>
</protein>
<dbReference type="Pfam" id="PF22692">
    <property type="entry name" value="LlgE_F_G_D1"/>
    <property type="match status" value="1"/>
</dbReference>
<accession>A0A0L6JNM1</accession>
<dbReference type="eggNOG" id="COG4786">
    <property type="taxonomic scope" value="Bacteria"/>
</dbReference>
<evidence type="ECO:0000259" key="5">
    <source>
        <dbReference type="Pfam" id="PF22692"/>
    </source>
</evidence>
<dbReference type="Pfam" id="PF00460">
    <property type="entry name" value="Flg_bb_rod"/>
    <property type="match status" value="1"/>
</dbReference>
<dbReference type="InterPro" id="IPR020013">
    <property type="entry name" value="Flagellar_FlgE/F/G"/>
</dbReference>
<dbReference type="RefSeq" id="WP_036942682.1">
    <property type="nucleotide sequence ID" value="NZ_JQKC01000019.1"/>
</dbReference>
<evidence type="ECO:0000259" key="3">
    <source>
        <dbReference type="Pfam" id="PF00460"/>
    </source>
</evidence>